<name>A0A8D0FRL9_STROC</name>
<proteinExistence type="inferred from homology"/>
<dbReference type="PANTHER" id="PTHR43475:SF1">
    <property type="entry name" value="METHYLTHIORIBOSE-1-PHOSPHATE ISOMERASE"/>
    <property type="match status" value="1"/>
</dbReference>
<evidence type="ECO:0000256" key="2">
    <source>
        <dbReference type="RuleBase" id="RU003814"/>
    </source>
</evidence>
<dbReference type="Gene3D" id="3.40.50.10470">
    <property type="entry name" value="Translation initiation factor eif-2b, domain 2"/>
    <property type="match status" value="1"/>
</dbReference>
<reference evidence="4" key="1">
    <citation type="submission" date="2025-08" db="UniProtKB">
        <authorList>
            <consortium name="Ensembl"/>
        </authorList>
    </citation>
    <scope>IDENTIFICATION</scope>
</reference>
<dbReference type="AlphaFoldDB" id="A0A8D0FRL9"/>
<feature type="region of interest" description="Disordered" evidence="3">
    <location>
        <begin position="112"/>
        <end position="210"/>
    </location>
</feature>
<feature type="compositionally biased region" description="Pro residues" evidence="3">
    <location>
        <begin position="63"/>
        <end position="73"/>
    </location>
</feature>
<evidence type="ECO:0000256" key="3">
    <source>
        <dbReference type="SAM" id="MobiDB-lite"/>
    </source>
</evidence>
<feature type="compositionally biased region" description="Low complexity" evidence="3">
    <location>
        <begin position="34"/>
        <end position="62"/>
    </location>
</feature>
<accession>A0A8D0FRL9</accession>
<reference evidence="4" key="2">
    <citation type="submission" date="2025-09" db="UniProtKB">
        <authorList>
            <consortium name="Ensembl"/>
        </authorList>
    </citation>
    <scope>IDENTIFICATION</scope>
</reference>
<evidence type="ECO:0000256" key="1">
    <source>
        <dbReference type="ARBA" id="ARBA00007251"/>
    </source>
</evidence>
<feature type="compositionally biased region" description="Gly residues" evidence="3">
    <location>
        <begin position="172"/>
        <end position="183"/>
    </location>
</feature>
<dbReference type="InterPro" id="IPR000649">
    <property type="entry name" value="IF-2B-related"/>
</dbReference>
<dbReference type="GO" id="GO:0019509">
    <property type="term" value="P:L-methionine salvage from methylthioadenosine"/>
    <property type="evidence" value="ECO:0007669"/>
    <property type="project" value="TreeGrafter"/>
</dbReference>
<feature type="compositionally biased region" description="Gly residues" evidence="3">
    <location>
        <begin position="79"/>
        <end position="88"/>
    </location>
</feature>
<comment type="similarity">
    <text evidence="1 2">Belongs to the eIF-2B alpha/beta/delta subunits family.</text>
</comment>
<feature type="compositionally biased region" description="Low complexity" evidence="3">
    <location>
        <begin position="135"/>
        <end position="144"/>
    </location>
</feature>
<feature type="compositionally biased region" description="Basic and acidic residues" evidence="3">
    <location>
        <begin position="186"/>
        <end position="203"/>
    </location>
</feature>
<dbReference type="Pfam" id="PF01008">
    <property type="entry name" value="IF-2B"/>
    <property type="match status" value="1"/>
</dbReference>
<feature type="compositionally biased region" description="Low complexity" evidence="3">
    <location>
        <begin position="116"/>
        <end position="125"/>
    </location>
</feature>
<feature type="compositionally biased region" description="Basic residues" evidence="3">
    <location>
        <begin position="145"/>
        <end position="165"/>
    </location>
</feature>
<dbReference type="SUPFAM" id="SSF100950">
    <property type="entry name" value="NagB/RpiA/CoA transferase-like"/>
    <property type="match status" value="1"/>
</dbReference>
<dbReference type="InterPro" id="IPR042529">
    <property type="entry name" value="IF_2B-like_C"/>
</dbReference>
<dbReference type="InterPro" id="IPR037171">
    <property type="entry name" value="NagB/RpiA_transferase-like"/>
</dbReference>
<organism evidence="4 5">
    <name type="scientific">Strix occidentalis caurina</name>
    <name type="common">northern spotted owl</name>
    <dbReference type="NCBI Taxonomy" id="311401"/>
    <lineage>
        <taxon>Eukaryota</taxon>
        <taxon>Metazoa</taxon>
        <taxon>Chordata</taxon>
        <taxon>Craniata</taxon>
        <taxon>Vertebrata</taxon>
        <taxon>Euteleostomi</taxon>
        <taxon>Archelosauria</taxon>
        <taxon>Archosauria</taxon>
        <taxon>Dinosauria</taxon>
        <taxon>Saurischia</taxon>
        <taxon>Theropoda</taxon>
        <taxon>Coelurosauria</taxon>
        <taxon>Aves</taxon>
        <taxon>Neognathae</taxon>
        <taxon>Neoaves</taxon>
        <taxon>Telluraves</taxon>
        <taxon>Strigiformes</taxon>
        <taxon>Strigidae</taxon>
        <taxon>Strix</taxon>
    </lineage>
</organism>
<evidence type="ECO:0000313" key="5">
    <source>
        <dbReference type="Proteomes" id="UP000694551"/>
    </source>
</evidence>
<feature type="region of interest" description="Disordered" evidence="3">
    <location>
        <begin position="1"/>
        <end position="89"/>
    </location>
</feature>
<protein>
    <submittedName>
        <fullName evidence="4">Methylthioribose-1-phosphate isomerase 1</fullName>
    </submittedName>
</protein>
<evidence type="ECO:0000313" key="4">
    <source>
        <dbReference type="Ensembl" id="ENSSOCP00000018934.1"/>
    </source>
</evidence>
<sequence>MPCGDGCRAPASPRRACGRASLSTSRGCWRRTGRTTGASGRTGPGTSSSASPRAASPSSPTATPAPWPPPATAPPWVGTGDGAGGGSWGAPRASVTLTCVCVSPRVPAVPRDRAGAARAGPADAGVLHRDPALQPGRAADGLRAAARRRPRHPHRRQRRRRRHAGPWRPGSAAGGRGAGGRGTRGSWKDGDMVGEGWDRDKMGQEGWGHGGRGVGWGQDGAGGRGWGGGRAPLSLALSPAVVVGADRVAANGDTANKIGTYQLAVAARHHGLPFYVAAPSSSCDPALPAGTHIPIEERPRRELTHLQDHCLAPPGGCCGTPVGWG</sequence>
<dbReference type="Ensembl" id="ENSSOCT00000019412.1">
    <property type="protein sequence ID" value="ENSSOCP00000018934.1"/>
    <property type="gene ID" value="ENSSOCG00000014182.1"/>
</dbReference>
<dbReference type="Proteomes" id="UP000694551">
    <property type="component" value="Unplaced"/>
</dbReference>
<dbReference type="PANTHER" id="PTHR43475">
    <property type="entry name" value="METHYLTHIORIBOSE-1-PHOSPHATE ISOMERASE"/>
    <property type="match status" value="1"/>
</dbReference>
<dbReference type="GO" id="GO:0046523">
    <property type="term" value="F:S-methyl-5-thioribose-1-phosphate isomerase activity"/>
    <property type="evidence" value="ECO:0007669"/>
    <property type="project" value="TreeGrafter"/>
</dbReference>
<keyword evidence="5" id="KW-1185">Reference proteome</keyword>